<proteinExistence type="predicted"/>
<dbReference type="EMBL" id="JAGYWB010000010">
    <property type="protein sequence ID" value="KAI0507649.1"/>
    <property type="molecule type" value="Genomic_DNA"/>
</dbReference>
<evidence type="ECO:0000313" key="1">
    <source>
        <dbReference type="EMBL" id="KAI0507649.1"/>
    </source>
</evidence>
<evidence type="ECO:0000313" key="2">
    <source>
        <dbReference type="Proteomes" id="UP000829196"/>
    </source>
</evidence>
<dbReference type="AlphaFoldDB" id="A0A8T3BDY9"/>
<keyword evidence="2" id="KW-1185">Reference proteome</keyword>
<accession>A0A8T3BDY9</accession>
<organism evidence="1 2">
    <name type="scientific">Dendrobium nobile</name>
    <name type="common">Orchid</name>
    <dbReference type="NCBI Taxonomy" id="94219"/>
    <lineage>
        <taxon>Eukaryota</taxon>
        <taxon>Viridiplantae</taxon>
        <taxon>Streptophyta</taxon>
        <taxon>Embryophyta</taxon>
        <taxon>Tracheophyta</taxon>
        <taxon>Spermatophyta</taxon>
        <taxon>Magnoliopsida</taxon>
        <taxon>Liliopsida</taxon>
        <taxon>Asparagales</taxon>
        <taxon>Orchidaceae</taxon>
        <taxon>Epidendroideae</taxon>
        <taxon>Malaxideae</taxon>
        <taxon>Dendrobiinae</taxon>
        <taxon>Dendrobium</taxon>
    </lineage>
</organism>
<sequence length="128" mass="14723">MKTMSNQYIDSSSKSRKGKMQCIEVEGNAALGSIFNDHMHYSSDQKLRTERSPFECSERYTCGCEKLDPSMDTQRQDLIRCGNWIQLFSRLQGSSCKEARWIPEFDHIHENGVMLSISGFHVLNIIIL</sequence>
<comment type="caution">
    <text evidence="1">The sequence shown here is derived from an EMBL/GenBank/DDBJ whole genome shotgun (WGS) entry which is preliminary data.</text>
</comment>
<dbReference type="Proteomes" id="UP000829196">
    <property type="component" value="Unassembled WGS sequence"/>
</dbReference>
<reference evidence="1" key="1">
    <citation type="journal article" date="2022" name="Front. Genet.">
        <title>Chromosome-Scale Assembly of the Dendrobium nobile Genome Provides Insights Into the Molecular Mechanism of the Biosynthesis of the Medicinal Active Ingredient of Dendrobium.</title>
        <authorList>
            <person name="Xu Q."/>
            <person name="Niu S.-C."/>
            <person name="Li K.-L."/>
            <person name="Zheng P.-J."/>
            <person name="Zhang X.-J."/>
            <person name="Jia Y."/>
            <person name="Liu Y."/>
            <person name="Niu Y.-X."/>
            <person name="Yu L.-H."/>
            <person name="Chen D.-F."/>
            <person name="Zhang G.-Q."/>
        </authorList>
    </citation>
    <scope>NUCLEOTIDE SEQUENCE</scope>
    <source>
        <tissue evidence="1">Leaf</tissue>
    </source>
</reference>
<name>A0A8T3BDY9_DENNO</name>
<protein>
    <submittedName>
        <fullName evidence="1">Uncharacterized protein</fullName>
    </submittedName>
</protein>
<gene>
    <name evidence="1" type="ORF">KFK09_013776</name>
</gene>
<dbReference type="OrthoDB" id="70250at2759"/>